<organism evidence="2 4">
    <name type="scientific">Streptomyces griseoaurantiacus</name>
    <dbReference type="NCBI Taxonomy" id="68213"/>
    <lineage>
        <taxon>Bacteria</taxon>
        <taxon>Bacillati</taxon>
        <taxon>Actinomycetota</taxon>
        <taxon>Actinomycetes</taxon>
        <taxon>Kitasatosporales</taxon>
        <taxon>Streptomycetaceae</taxon>
        <taxon>Streptomyces</taxon>
        <taxon>Streptomyces aurantiacus group</taxon>
    </lineage>
</organism>
<feature type="compositionally biased region" description="Acidic residues" evidence="1">
    <location>
        <begin position="71"/>
        <end position="88"/>
    </location>
</feature>
<dbReference type="EMBL" id="FNAX01000011">
    <property type="protein sequence ID" value="SDF86944.1"/>
    <property type="molecule type" value="Genomic_DNA"/>
</dbReference>
<gene>
    <name evidence="3" type="ORF">OHN36_24090</name>
    <name evidence="2" type="ORF">SAMN05216260_111230</name>
</gene>
<evidence type="ECO:0000313" key="4">
    <source>
        <dbReference type="Proteomes" id="UP000198614"/>
    </source>
</evidence>
<dbReference type="Proteomes" id="UP001432161">
    <property type="component" value="Chromosome"/>
</dbReference>
<evidence type="ECO:0000256" key="1">
    <source>
        <dbReference type="SAM" id="MobiDB-lite"/>
    </source>
</evidence>
<keyword evidence="5" id="KW-1185">Reference proteome</keyword>
<feature type="region of interest" description="Disordered" evidence="1">
    <location>
        <begin position="62"/>
        <end position="88"/>
    </location>
</feature>
<dbReference type="EMBL" id="CP108330">
    <property type="protein sequence ID" value="WUR40008.1"/>
    <property type="molecule type" value="Genomic_DNA"/>
</dbReference>
<accession>A0A1G7PLB1</accession>
<proteinExistence type="predicted"/>
<dbReference type="OrthoDB" id="3214648at2"/>
<protein>
    <submittedName>
        <fullName evidence="2">Uncharacterized protein</fullName>
    </submittedName>
</protein>
<dbReference type="AlphaFoldDB" id="A0A1G7PLB1"/>
<reference evidence="2 4" key="1">
    <citation type="submission" date="2016-10" db="EMBL/GenBank/DDBJ databases">
        <authorList>
            <person name="de Groot N.N."/>
        </authorList>
    </citation>
    <scope>NUCLEOTIDE SEQUENCE [LARGE SCALE GENOMIC DNA]</scope>
    <source>
        <strain evidence="2 4">CGMCC 4.1859</strain>
    </source>
</reference>
<evidence type="ECO:0000313" key="3">
    <source>
        <dbReference type="EMBL" id="WUR40008.1"/>
    </source>
</evidence>
<dbReference type="Proteomes" id="UP000198614">
    <property type="component" value="Unassembled WGS sequence"/>
</dbReference>
<evidence type="ECO:0000313" key="5">
    <source>
        <dbReference type="Proteomes" id="UP001432161"/>
    </source>
</evidence>
<name>A0A1G7PLB1_9ACTN</name>
<evidence type="ECO:0000313" key="2">
    <source>
        <dbReference type="EMBL" id="SDF86944.1"/>
    </source>
</evidence>
<sequence>MAAWTWRFEKADGAEVEPAVVPEEFTTQGDAESWIGEYFKELREGGADQVRLFEDGTQIYGPMSLHAEEAQPAEEPGDSPEEPQDSAE</sequence>
<reference evidence="3" key="2">
    <citation type="submission" date="2022-10" db="EMBL/GenBank/DDBJ databases">
        <title>The complete genomes of actinobacterial strains from the NBC collection.</title>
        <authorList>
            <person name="Joergensen T.S."/>
            <person name="Alvarez Arevalo M."/>
            <person name="Sterndorff E.B."/>
            <person name="Faurdal D."/>
            <person name="Vuksanovic O."/>
            <person name="Mourched A.-S."/>
            <person name="Charusanti P."/>
            <person name="Shaw S."/>
            <person name="Blin K."/>
            <person name="Weber T."/>
        </authorList>
    </citation>
    <scope>NUCLEOTIDE SEQUENCE</scope>
    <source>
        <strain evidence="3">NBC_00489</strain>
    </source>
</reference>